<gene>
    <name evidence="1" type="ORF">H4S07_007028</name>
</gene>
<keyword evidence="2" id="KW-1185">Reference proteome</keyword>
<evidence type="ECO:0000313" key="2">
    <source>
        <dbReference type="Proteomes" id="UP001140096"/>
    </source>
</evidence>
<evidence type="ECO:0000313" key="1">
    <source>
        <dbReference type="EMBL" id="KAJ2793506.1"/>
    </source>
</evidence>
<dbReference type="EMBL" id="JANBUP010004676">
    <property type="protein sequence ID" value="KAJ2793506.1"/>
    <property type="molecule type" value="Genomic_DNA"/>
</dbReference>
<comment type="caution">
    <text evidence="1">The sequence shown here is derived from an EMBL/GenBank/DDBJ whole genome shotgun (WGS) entry which is preliminary data.</text>
</comment>
<proteinExistence type="predicted"/>
<accession>A0ACC1KRL8</accession>
<organism evidence="1 2">
    <name type="scientific">Coemansia furcata</name>
    <dbReference type="NCBI Taxonomy" id="417177"/>
    <lineage>
        <taxon>Eukaryota</taxon>
        <taxon>Fungi</taxon>
        <taxon>Fungi incertae sedis</taxon>
        <taxon>Zoopagomycota</taxon>
        <taxon>Kickxellomycotina</taxon>
        <taxon>Kickxellomycetes</taxon>
        <taxon>Kickxellales</taxon>
        <taxon>Kickxellaceae</taxon>
        <taxon>Coemansia</taxon>
    </lineage>
</organism>
<reference evidence="1" key="1">
    <citation type="submission" date="2022-07" db="EMBL/GenBank/DDBJ databases">
        <title>Phylogenomic reconstructions and comparative analyses of Kickxellomycotina fungi.</title>
        <authorList>
            <person name="Reynolds N.K."/>
            <person name="Stajich J.E."/>
            <person name="Barry K."/>
            <person name="Grigoriev I.V."/>
            <person name="Crous P."/>
            <person name="Smith M.E."/>
        </authorList>
    </citation>
    <scope>NUCLEOTIDE SEQUENCE</scope>
    <source>
        <strain evidence="1">CBS 102833</strain>
    </source>
</reference>
<feature type="non-terminal residue" evidence="1">
    <location>
        <position position="118"/>
    </location>
</feature>
<dbReference type="Proteomes" id="UP001140096">
    <property type="component" value="Unassembled WGS sequence"/>
</dbReference>
<name>A0ACC1KRL8_9FUNG</name>
<protein>
    <submittedName>
        <fullName evidence="1">Uncharacterized protein</fullName>
    </submittedName>
</protein>
<sequence length="118" mass="14533">MEITRDLPNPKKELQRMKGWEKWLMNQRGLLQTPREEQQWQEQWSDMTARKKAAQQRLSESKETRERKRLERIEQLREAKLKEEQRVREMLEARDRARQSRRQAVLERGRHARELALT</sequence>